<reference evidence="3" key="1">
    <citation type="journal article" date="2019" name="Int. J. Syst. Evol. Microbiol.">
        <title>The Global Catalogue of Microorganisms (GCM) 10K type strain sequencing project: providing services to taxonomists for standard genome sequencing and annotation.</title>
        <authorList>
            <consortium name="The Broad Institute Genomics Platform"/>
            <consortium name="The Broad Institute Genome Sequencing Center for Infectious Disease"/>
            <person name="Wu L."/>
            <person name="Ma J."/>
        </authorList>
    </citation>
    <scope>NUCLEOTIDE SEQUENCE [LARGE SCALE GENOMIC DNA]</scope>
    <source>
        <strain evidence="3">CGMCC 4.7242</strain>
    </source>
</reference>
<sequence>MGNWHDPKRARAVPAPQAMSPPARAALARLLTRADAPLPGAALTGELTRAGWLDAGTGRLDPGAALLFGCDVGGTKTQSVLTDLTGRLLAEVKEPTAPAGGMAVIDQIAGQCADLIRKAGIDPARLRAGAVGVPAAVHPVTARLSRIPNIRGLDLLDLPALLAQRLGVPVALENDVNMAAQGEYWLGHRAESMAFVALGTGVGMGLIVNGRLLRGARGAAGEISALPLGGDPFDAAVQTTGALESAISSRALLAAYEARGGQPGQTLRTLFAAPADAAFARPADAAFAAVLDDLARLLALAVLSVAAVIDPERIVLGGSIGSRPELLSALRHHLDRCMTPAPDCRISALGNRAGAVGAVWSARQRLAQSLAPHPQP</sequence>
<name>A0ABW4S169_9RHOB</name>
<organism evidence="2 3">
    <name type="scientific">Halodurantibacterium flavum</name>
    <dbReference type="NCBI Taxonomy" id="1382802"/>
    <lineage>
        <taxon>Bacteria</taxon>
        <taxon>Pseudomonadati</taxon>
        <taxon>Pseudomonadota</taxon>
        <taxon>Alphaproteobacteria</taxon>
        <taxon>Rhodobacterales</taxon>
        <taxon>Paracoccaceae</taxon>
        <taxon>Halodurantibacterium</taxon>
    </lineage>
</organism>
<dbReference type="Gene3D" id="3.30.420.40">
    <property type="match status" value="2"/>
</dbReference>
<dbReference type="RefSeq" id="WP_390259437.1">
    <property type="nucleotide sequence ID" value="NZ_JBHUGH010000002.1"/>
</dbReference>
<dbReference type="SUPFAM" id="SSF53067">
    <property type="entry name" value="Actin-like ATPase domain"/>
    <property type="match status" value="1"/>
</dbReference>
<evidence type="ECO:0000313" key="2">
    <source>
        <dbReference type="EMBL" id="MFD1911225.1"/>
    </source>
</evidence>
<comment type="caution">
    <text evidence="2">The sequence shown here is derived from an EMBL/GenBank/DDBJ whole genome shotgun (WGS) entry which is preliminary data.</text>
</comment>
<accession>A0ABW4S169</accession>
<dbReference type="Pfam" id="PF00480">
    <property type="entry name" value="ROK"/>
    <property type="match status" value="1"/>
</dbReference>
<protein>
    <submittedName>
        <fullName evidence="2">ROK family protein</fullName>
    </submittedName>
</protein>
<dbReference type="InterPro" id="IPR043129">
    <property type="entry name" value="ATPase_NBD"/>
</dbReference>
<evidence type="ECO:0000313" key="3">
    <source>
        <dbReference type="Proteomes" id="UP001597353"/>
    </source>
</evidence>
<dbReference type="EMBL" id="JBHUGH010000002">
    <property type="protein sequence ID" value="MFD1911225.1"/>
    <property type="molecule type" value="Genomic_DNA"/>
</dbReference>
<dbReference type="CDD" id="cd23763">
    <property type="entry name" value="ASKHA_ATPase_ROK"/>
    <property type="match status" value="1"/>
</dbReference>
<dbReference type="InterPro" id="IPR000600">
    <property type="entry name" value="ROK"/>
</dbReference>
<dbReference type="PANTHER" id="PTHR18964">
    <property type="entry name" value="ROK (REPRESSOR, ORF, KINASE) FAMILY"/>
    <property type="match status" value="1"/>
</dbReference>
<gene>
    <name evidence="2" type="ORF">ACFSGJ_03240</name>
</gene>
<dbReference type="PANTHER" id="PTHR18964:SF149">
    <property type="entry name" value="BIFUNCTIONAL UDP-N-ACETYLGLUCOSAMINE 2-EPIMERASE_N-ACETYLMANNOSAMINE KINASE"/>
    <property type="match status" value="1"/>
</dbReference>
<keyword evidence="3" id="KW-1185">Reference proteome</keyword>
<evidence type="ECO:0000256" key="1">
    <source>
        <dbReference type="ARBA" id="ARBA00006479"/>
    </source>
</evidence>
<proteinExistence type="inferred from homology"/>
<comment type="similarity">
    <text evidence="1">Belongs to the ROK (NagC/XylR) family.</text>
</comment>
<dbReference type="Proteomes" id="UP001597353">
    <property type="component" value="Unassembled WGS sequence"/>
</dbReference>